<dbReference type="EMBL" id="MFEL01000008">
    <property type="protein sequence ID" value="OGE81390.1"/>
    <property type="molecule type" value="Genomic_DNA"/>
</dbReference>
<feature type="transmembrane region" description="Helical" evidence="1">
    <location>
        <begin position="167"/>
        <end position="193"/>
    </location>
</feature>
<keyword evidence="1" id="KW-1133">Transmembrane helix</keyword>
<name>A0A1F5NVL6_9BACT</name>
<proteinExistence type="predicted"/>
<organism evidence="2 3">
    <name type="scientific">Candidatus Doudnabacteria bacterium RIFCSPHIGHO2_01_FULL_46_24</name>
    <dbReference type="NCBI Taxonomy" id="1817825"/>
    <lineage>
        <taxon>Bacteria</taxon>
        <taxon>Candidatus Doudnaibacteriota</taxon>
    </lineage>
</organism>
<dbReference type="AlphaFoldDB" id="A0A1F5NVL6"/>
<comment type="caution">
    <text evidence="2">The sequence shown here is derived from an EMBL/GenBank/DDBJ whole genome shotgun (WGS) entry which is preliminary data.</text>
</comment>
<gene>
    <name evidence="2" type="ORF">A2720_02520</name>
</gene>
<evidence type="ECO:0000256" key="1">
    <source>
        <dbReference type="SAM" id="Phobius"/>
    </source>
</evidence>
<feature type="transmembrane region" description="Helical" evidence="1">
    <location>
        <begin position="44"/>
        <end position="75"/>
    </location>
</feature>
<feature type="transmembrane region" description="Helical" evidence="1">
    <location>
        <begin position="7"/>
        <end position="24"/>
    </location>
</feature>
<reference evidence="2 3" key="1">
    <citation type="journal article" date="2016" name="Nat. Commun.">
        <title>Thousands of microbial genomes shed light on interconnected biogeochemical processes in an aquifer system.</title>
        <authorList>
            <person name="Anantharaman K."/>
            <person name="Brown C.T."/>
            <person name="Hug L.A."/>
            <person name="Sharon I."/>
            <person name="Castelle C.J."/>
            <person name="Probst A.J."/>
            <person name="Thomas B.C."/>
            <person name="Singh A."/>
            <person name="Wilkins M.J."/>
            <person name="Karaoz U."/>
            <person name="Brodie E.L."/>
            <person name="Williams K.H."/>
            <person name="Hubbard S.S."/>
            <person name="Banfield J.F."/>
        </authorList>
    </citation>
    <scope>NUCLEOTIDE SEQUENCE [LARGE SCALE GENOMIC DNA]</scope>
</reference>
<keyword evidence="1" id="KW-0472">Membrane</keyword>
<evidence type="ECO:0000313" key="3">
    <source>
        <dbReference type="Proteomes" id="UP000178892"/>
    </source>
</evidence>
<accession>A0A1F5NVL6</accession>
<keyword evidence="1" id="KW-0812">Transmembrane</keyword>
<dbReference type="STRING" id="1817825.A2720_02520"/>
<feature type="transmembrane region" description="Helical" evidence="1">
    <location>
        <begin position="87"/>
        <end position="110"/>
    </location>
</feature>
<feature type="transmembrane region" description="Helical" evidence="1">
    <location>
        <begin position="205"/>
        <end position="224"/>
    </location>
</feature>
<feature type="transmembrane region" description="Helical" evidence="1">
    <location>
        <begin position="244"/>
        <end position="261"/>
    </location>
</feature>
<evidence type="ECO:0000313" key="2">
    <source>
        <dbReference type="EMBL" id="OGE81390.1"/>
    </source>
</evidence>
<dbReference type="InterPro" id="IPR051790">
    <property type="entry name" value="Cytochrome_c-biogenesis_DsbD"/>
</dbReference>
<dbReference type="Proteomes" id="UP000178892">
    <property type="component" value="Unassembled WGS sequence"/>
</dbReference>
<sequence length="262" mass="28910">MNKYKSLIAWLVILIVFFAAVFWLKNMPQASSLIWNLSQGGAWLFPLVSVAALIDSINPCAFSVLLLTIAFLFSLGMLRSSIFKIGTAYILGLFLAYLLIGLGLLQALHIFNIPHFMGKLGAVLLIALGLLNLLKEIFPKFPISLGIPHAAHHTMSRLAAKASVPTALVLGAFVGLCEFPCTGGPYLMILGLLHDSTTYLKGFSYLIYYNLLFVMPLIIILIIASREQVLEKIQAWQQSEKKQMRFWSGLAMVVLGALILLL</sequence>
<protein>
    <submittedName>
        <fullName evidence="2">Uncharacterized protein</fullName>
    </submittedName>
</protein>
<dbReference type="PANTHER" id="PTHR31272:SF9">
    <property type="entry name" value="BLL1027 PROTEIN"/>
    <property type="match status" value="1"/>
</dbReference>
<dbReference type="PANTHER" id="PTHR31272">
    <property type="entry name" value="CYTOCHROME C-TYPE BIOGENESIS PROTEIN HI_1454-RELATED"/>
    <property type="match status" value="1"/>
</dbReference>